<keyword evidence="2" id="KW-1003">Cell membrane</keyword>
<feature type="transmembrane region" description="Helical" evidence="10">
    <location>
        <begin position="41"/>
        <end position="60"/>
    </location>
</feature>
<dbReference type="AlphaFoldDB" id="A0A7V2WSW9"/>
<evidence type="ECO:0000313" key="11">
    <source>
        <dbReference type="EMBL" id="HFC47084.1"/>
    </source>
</evidence>
<evidence type="ECO:0000256" key="5">
    <source>
        <dbReference type="ARBA" id="ARBA00022984"/>
    </source>
</evidence>
<dbReference type="InterPro" id="IPR004268">
    <property type="entry name" value="MurJ"/>
</dbReference>
<gene>
    <name evidence="11" type="ORF">ENJ63_04300</name>
</gene>
<reference evidence="11" key="1">
    <citation type="journal article" date="2020" name="mSystems">
        <title>Genome- and Community-Level Interaction Insights into Carbon Utilization and Element Cycling Functions of Hydrothermarchaeota in Hydrothermal Sediment.</title>
        <authorList>
            <person name="Zhou Z."/>
            <person name="Liu Y."/>
            <person name="Xu W."/>
            <person name="Pan J."/>
            <person name="Luo Z.H."/>
            <person name="Li M."/>
        </authorList>
    </citation>
    <scope>NUCLEOTIDE SEQUENCE [LARGE SCALE GENOMIC DNA]</scope>
    <source>
        <strain evidence="11">HyVt-503</strain>
    </source>
</reference>
<comment type="subcellular location">
    <subcellularLocation>
        <location evidence="1">Cell membrane</location>
        <topology evidence="1">Multi-pass membrane protein</topology>
    </subcellularLocation>
</comment>
<accession>A0A7V2WSW9</accession>
<feature type="transmembrane region" description="Helical" evidence="10">
    <location>
        <begin position="106"/>
        <end position="123"/>
    </location>
</feature>
<feature type="transmembrane region" description="Helical" evidence="10">
    <location>
        <begin position="129"/>
        <end position="154"/>
    </location>
</feature>
<protein>
    <submittedName>
        <fullName evidence="11">Murein biosynthesis integral membrane protein MurJ</fullName>
    </submittedName>
</protein>
<evidence type="ECO:0000256" key="1">
    <source>
        <dbReference type="ARBA" id="ARBA00004651"/>
    </source>
</evidence>
<feature type="transmembrane region" description="Helical" evidence="10">
    <location>
        <begin position="66"/>
        <end position="86"/>
    </location>
</feature>
<dbReference type="GO" id="GO:0009252">
    <property type="term" value="P:peptidoglycan biosynthetic process"/>
    <property type="evidence" value="ECO:0007669"/>
    <property type="project" value="UniProtKB-KW"/>
</dbReference>
<dbReference type="PRINTS" id="PR01806">
    <property type="entry name" value="VIRFACTRMVIN"/>
</dbReference>
<proteinExistence type="inferred from homology"/>
<dbReference type="EMBL" id="DRND01000342">
    <property type="protein sequence ID" value="HFC47084.1"/>
    <property type="molecule type" value="Genomic_DNA"/>
</dbReference>
<evidence type="ECO:0000256" key="9">
    <source>
        <dbReference type="ARBA" id="ARBA00061532"/>
    </source>
</evidence>
<evidence type="ECO:0000256" key="3">
    <source>
        <dbReference type="ARBA" id="ARBA00022692"/>
    </source>
</evidence>
<dbReference type="GO" id="GO:0015648">
    <property type="term" value="F:lipid-linked peptidoglycan transporter activity"/>
    <property type="evidence" value="ECO:0007669"/>
    <property type="project" value="TreeGrafter"/>
</dbReference>
<feature type="non-terminal residue" evidence="11">
    <location>
        <position position="1"/>
    </location>
</feature>
<name>A0A7V2WSW9_9BACT</name>
<dbReference type="PANTHER" id="PTHR47019">
    <property type="entry name" value="LIPID II FLIPPASE MURJ"/>
    <property type="match status" value="1"/>
</dbReference>
<evidence type="ECO:0000256" key="2">
    <source>
        <dbReference type="ARBA" id="ARBA00022475"/>
    </source>
</evidence>
<comment type="caution">
    <text evidence="11">The sequence shown here is derived from an EMBL/GenBank/DDBJ whole genome shotgun (WGS) entry which is preliminary data.</text>
</comment>
<sequence length="172" mass="18530">PFDTLMTTQALRFYAIGLFAYSCVKIIVPVFYALNDTRWPVLTSFLAVAMNIVIVVSTLSTLQHRAIALSTSVTMISNFFILALVLYRKIGGFPVLPLLREVAKMALASLLMGLVVAGLSTLVHTPSSLIGRAAVTLGLIGVGGLAYVITGFILKIKALKGLTERTFRKNVA</sequence>
<feature type="transmembrane region" description="Helical" evidence="10">
    <location>
        <begin position="12"/>
        <end position="34"/>
    </location>
</feature>
<comment type="similarity">
    <text evidence="9">Belongs to the MurJ/MviN family.</text>
</comment>
<dbReference type="PANTHER" id="PTHR47019:SF1">
    <property type="entry name" value="LIPID II FLIPPASE MURJ"/>
    <property type="match status" value="1"/>
</dbReference>
<evidence type="ECO:0000256" key="10">
    <source>
        <dbReference type="SAM" id="Phobius"/>
    </source>
</evidence>
<keyword evidence="5" id="KW-0573">Peptidoglycan synthesis</keyword>
<keyword evidence="6 10" id="KW-1133">Transmembrane helix</keyword>
<evidence type="ECO:0000256" key="8">
    <source>
        <dbReference type="ARBA" id="ARBA00060041"/>
    </source>
</evidence>
<keyword evidence="4" id="KW-0133">Cell shape</keyword>
<dbReference type="GO" id="GO:0034204">
    <property type="term" value="P:lipid translocation"/>
    <property type="evidence" value="ECO:0007669"/>
    <property type="project" value="TreeGrafter"/>
</dbReference>
<dbReference type="Proteomes" id="UP000885797">
    <property type="component" value="Unassembled WGS sequence"/>
</dbReference>
<keyword evidence="3 10" id="KW-0812">Transmembrane</keyword>
<organism evidence="11">
    <name type="scientific">Dissulfuribacter thermophilus</name>
    <dbReference type="NCBI Taxonomy" id="1156395"/>
    <lineage>
        <taxon>Bacteria</taxon>
        <taxon>Pseudomonadati</taxon>
        <taxon>Thermodesulfobacteriota</taxon>
        <taxon>Dissulfuribacteria</taxon>
        <taxon>Dissulfuribacterales</taxon>
        <taxon>Dissulfuribacteraceae</taxon>
        <taxon>Dissulfuribacter</taxon>
    </lineage>
</organism>
<keyword evidence="7 10" id="KW-0472">Membrane</keyword>
<dbReference type="GO" id="GO:0008360">
    <property type="term" value="P:regulation of cell shape"/>
    <property type="evidence" value="ECO:0007669"/>
    <property type="project" value="UniProtKB-KW"/>
</dbReference>
<dbReference type="GO" id="GO:0005886">
    <property type="term" value="C:plasma membrane"/>
    <property type="evidence" value="ECO:0007669"/>
    <property type="project" value="UniProtKB-SubCell"/>
</dbReference>
<dbReference type="InterPro" id="IPR051050">
    <property type="entry name" value="Lipid_II_flippase_MurJ/MviN"/>
</dbReference>
<comment type="function">
    <text evidence="8">Involved in peptidoglycan biosynthesis. Transports lipid-linked peptidoglycan precursors from the inner to the outer leaflet of the cytoplasmic membrane.</text>
</comment>
<evidence type="ECO:0000256" key="6">
    <source>
        <dbReference type="ARBA" id="ARBA00022989"/>
    </source>
</evidence>
<evidence type="ECO:0000256" key="4">
    <source>
        <dbReference type="ARBA" id="ARBA00022960"/>
    </source>
</evidence>
<dbReference type="Pfam" id="PF03023">
    <property type="entry name" value="MurJ"/>
    <property type="match status" value="1"/>
</dbReference>
<evidence type="ECO:0000256" key="7">
    <source>
        <dbReference type="ARBA" id="ARBA00023136"/>
    </source>
</evidence>